<feature type="transmembrane region" description="Helical" evidence="1">
    <location>
        <begin position="12"/>
        <end position="33"/>
    </location>
</feature>
<dbReference type="AlphaFoldDB" id="A0A2K3PN46"/>
<sequence length="71" mass="7779">MPTDENLVKRGCVVVSVCVLCFAHLETTVHLFLSCPFAQQLRCWLGSLLHYVLVTNSITSLLSQLGGVITC</sequence>
<feature type="domain" description="Reverse transcriptase zinc-binding" evidence="2">
    <location>
        <begin position="2"/>
        <end position="41"/>
    </location>
</feature>
<keyword evidence="1" id="KW-0472">Membrane</keyword>
<keyword evidence="1" id="KW-1133">Transmembrane helix</keyword>
<gene>
    <name evidence="3" type="ORF">L195_g013409</name>
</gene>
<evidence type="ECO:0000313" key="4">
    <source>
        <dbReference type="Proteomes" id="UP000236291"/>
    </source>
</evidence>
<evidence type="ECO:0000259" key="2">
    <source>
        <dbReference type="Pfam" id="PF13966"/>
    </source>
</evidence>
<name>A0A2K3PN46_TRIPR</name>
<organism evidence="3 4">
    <name type="scientific">Trifolium pratense</name>
    <name type="common">Red clover</name>
    <dbReference type="NCBI Taxonomy" id="57577"/>
    <lineage>
        <taxon>Eukaryota</taxon>
        <taxon>Viridiplantae</taxon>
        <taxon>Streptophyta</taxon>
        <taxon>Embryophyta</taxon>
        <taxon>Tracheophyta</taxon>
        <taxon>Spermatophyta</taxon>
        <taxon>Magnoliopsida</taxon>
        <taxon>eudicotyledons</taxon>
        <taxon>Gunneridae</taxon>
        <taxon>Pentapetalae</taxon>
        <taxon>rosids</taxon>
        <taxon>fabids</taxon>
        <taxon>Fabales</taxon>
        <taxon>Fabaceae</taxon>
        <taxon>Papilionoideae</taxon>
        <taxon>50 kb inversion clade</taxon>
        <taxon>NPAAA clade</taxon>
        <taxon>Hologalegina</taxon>
        <taxon>IRL clade</taxon>
        <taxon>Trifolieae</taxon>
        <taxon>Trifolium</taxon>
    </lineage>
</organism>
<dbReference type="EMBL" id="ASHM01008725">
    <property type="protein sequence ID" value="PNY16684.1"/>
    <property type="molecule type" value="Genomic_DNA"/>
</dbReference>
<dbReference type="Proteomes" id="UP000236291">
    <property type="component" value="Unassembled WGS sequence"/>
</dbReference>
<keyword evidence="1" id="KW-0812">Transmembrane</keyword>
<evidence type="ECO:0000256" key="1">
    <source>
        <dbReference type="SAM" id="Phobius"/>
    </source>
</evidence>
<accession>A0A2K3PN46</accession>
<reference evidence="3 4" key="1">
    <citation type="journal article" date="2014" name="Am. J. Bot.">
        <title>Genome assembly and annotation for red clover (Trifolium pratense; Fabaceae).</title>
        <authorList>
            <person name="Istvanek J."/>
            <person name="Jaros M."/>
            <person name="Krenek A."/>
            <person name="Repkova J."/>
        </authorList>
    </citation>
    <scope>NUCLEOTIDE SEQUENCE [LARGE SCALE GENOMIC DNA]</scope>
    <source>
        <strain evidence="4">cv. Tatra</strain>
        <tissue evidence="3">Young leaves</tissue>
    </source>
</reference>
<protein>
    <recommendedName>
        <fullName evidence="2">Reverse transcriptase zinc-binding domain-containing protein</fullName>
    </recommendedName>
</protein>
<dbReference type="Pfam" id="PF13966">
    <property type="entry name" value="zf-RVT"/>
    <property type="match status" value="1"/>
</dbReference>
<comment type="caution">
    <text evidence="3">The sequence shown here is derived from an EMBL/GenBank/DDBJ whole genome shotgun (WGS) entry which is preliminary data.</text>
</comment>
<dbReference type="InterPro" id="IPR026960">
    <property type="entry name" value="RVT-Znf"/>
</dbReference>
<proteinExistence type="predicted"/>
<evidence type="ECO:0000313" key="3">
    <source>
        <dbReference type="EMBL" id="PNY16684.1"/>
    </source>
</evidence>
<reference evidence="3 4" key="2">
    <citation type="journal article" date="2017" name="Front. Plant Sci.">
        <title>Gene Classification and Mining of Molecular Markers Useful in Red Clover (Trifolium pratense) Breeding.</title>
        <authorList>
            <person name="Istvanek J."/>
            <person name="Dluhosova J."/>
            <person name="Dluhos P."/>
            <person name="Patkova L."/>
            <person name="Nedelnik J."/>
            <person name="Repkova J."/>
        </authorList>
    </citation>
    <scope>NUCLEOTIDE SEQUENCE [LARGE SCALE GENOMIC DNA]</scope>
    <source>
        <strain evidence="4">cv. Tatra</strain>
        <tissue evidence="3">Young leaves</tissue>
    </source>
</reference>